<feature type="region of interest" description="Disordered" evidence="1">
    <location>
        <begin position="141"/>
        <end position="197"/>
    </location>
</feature>
<feature type="compositionally biased region" description="Low complexity" evidence="1">
    <location>
        <begin position="160"/>
        <end position="171"/>
    </location>
</feature>
<dbReference type="RefSeq" id="XP_046010131.1">
    <property type="nucleotide sequence ID" value="XM_046161980.1"/>
</dbReference>
<evidence type="ECO:0000313" key="4">
    <source>
        <dbReference type="Proteomes" id="UP000756346"/>
    </source>
</evidence>
<dbReference type="AlphaFoldDB" id="A0A9P8Y192"/>
<evidence type="ECO:0000313" key="3">
    <source>
        <dbReference type="EMBL" id="KAH7027332.1"/>
    </source>
</evidence>
<evidence type="ECO:0008006" key="5">
    <source>
        <dbReference type="Google" id="ProtNLM"/>
    </source>
</evidence>
<reference evidence="3" key="1">
    <citation type="journal article" date="2021" name="Nat. Commun.">
        <title>Genetic determinants of endophytism in the Arabidopsis root mycobiome.</title>
        <authorList>
            <person name="Mesny F."/>
            <person name="Miyauchi S."/>
            <person name="Thiergart T."/>
            <person name="Pickel B."/>
            <person name="Atanasova L."/>
            <person name="Karlsson M."/>
            <person name="Huettel B."/>
            <person name="Barry K.W."/>
            <person name="Haridas S."/>
            <person name="Chen C."/>
            <person name="Bauer D."/>
            <person name="Andreopoulos W."/>
            <person name="Pangilinan J."/>
            <person name="LaButti K."/>
            <person name="Riley R."/>
            <person name="Lipzen A."/>
            <person name="Clum A."/>
            <person name="Drula E."/>
            <person name="Henrissat B."/>
            <person name="Kohler A."/>
            <person name="Grigoriev I.V."/>
            <person name="Martin F.M."/>
            <person name="Hacquard S."/>
        </authorList>
    </citation>
    <scope>NUCLEOTIDE SEQUENCE</scope>
    <source>
        <strain evidence="3">MPI-CAGE-CH-0230</strain>
    </source>
</reference>
<dbReference type="GeneID" id="70191526"/>
<accession>A0A9P8Y192</accession>
<feature type="signal peptide" evidence="2">
    <location>
        <begin position="1"/>
        <end position="27"/>
    </location>
</feature>
<dbReference type="Proteomes" id="UP000756346">
    <property type="component" value="Unassembled WGS sequence"/>
</dbReference>
<keyword evidence="4" id="KW-1185">Reference proteome</keyword>
<sequence length="197" mass="20737">MFAARHGLPGTLFLSGSLFVLRTPGQALQLPPVTYAQARGGWPHTRYQHSAVATVQPSELAPMMRIACQGQTTRGHRFSKHSFGRCLQRHLWDTTVSSSSTSSSSAPRSAVNLHAPPPVSHEPWGFVFCLISAPSRPNIRGAPKSVSSGSASSMPIELSPTAAAIAHSAGPAAPPRHAHHNASGGQIQSPHPAAQGR</sequence>
<name>A0A9P8Y192_9PEZI</name>
<protein>
    <recommendedName>
        <fullName evidence="5">Secreted protein</fullName>
    </recommendedName>
</protein>
<gene>
    <name evidence="3" type="ORF">B0I36DRAFT_412779</name>
</gene>
<organism evidence="3 4">
    <name type="scientific">Microdochium trichocladiopsis</name>
    <dbReference type="NCBI Taxonomy" id="1682393"/>
    <lineage>
        <taxon>Eukaryota</taxon>
        <taxon>Fungi</taxon>
        <taxon>Dikarya</taxon>
        <taxon>Ascomycota</taxon>
        <taxon>Pezizomycotina</taxon>
        <taxon>Sordariomycetes</taxon>
        <taxon>Xylariomycetidae</taxon>
        <taxon>Xylariales</taxon>
        <taxon>Microdochiaceae</taxon>
        <taxon>Microdochium</taxon>
    </lineage>
</organism>
<evidence type="ECO:0000256" key="2">
    <source>
        <dbReference type="SAM" id="SignalP"/>
    </source>
</evidence>
<keyword evidence="2" id="KW-0732">Signal</keyword>
<proteinExistence type="predicted"/>
<feature type="chain" id="PRO_5040138244" description="Secreted protein" evidence="2">
    <location>
        <begin position="28"/>
        <end position="197"/>
    </location>
</feature>
<evidence type="ECO:0000256" key="1">
    <source>
        <dbReference type="SAM" id="MobiDB-lite"/>
    </source>
</evidence>
<dbReference type="EMBL" id="JAGTJQ010000007">
    <property type="protein sequence ID" value="KAH7027332.1"/>
    <property type="molecule type" value="Genomic_DNA"/>
</dbReference>
<comment type="caution">
    <text evidence="3">The sequence shown here is derived from an EMBL/GenBank/DDBJ whole genome shotgun (WGS) entry which is preliminary data.</text>
</comment>